<dbReference type="GO" id="GO:0003848">
    <property type="term" value="F:2-amino-4-hydroxy-6-hydroxymethyldihydropteridine diphosphokinase activity"/>
    <property type="evidence" value="ECO:0007669"/>
    <property type="project" value="UniProtKB-EC"/>
</dbReference>
<evidence type="ECO:0000256" key="4">
    <source>
        <dbReference type="ARBA" id="ARBA00016218"/>
    </source>
</evidence>
<keyword evidence="7" id="KW-0418">Kinase</keyword>
<evidence type="ECO:0000256" key="11">
    <source>
        <dbReference type="ARBA" id="ARBA00029766"/>
    </source>
</evidence>
<proteinExistence type="inferred from homology"/>
<evidence type="ECO:0000256" key="2">
    <source>
        <dbReference type="ARBA" id="ARBA00005810"/>
    </source>
</evidence>
<dbReference type="InterPro" id="IPR035907">
    <property type="entry name" value="Hppk_sf"/>
</dbReference>
<organism evidence="14 15">
    <name type="scientific">Kaistella pullorum</name>
    <dbReference type="NCBI Taxonomy" id="2763074"/>
    <lineage>
        <taxon>Bacteria</taxon>
        <taxon>Pseudomonadati</taxon>
        <taxon>Bacteroidota</taxon>
        <taxon>Flavobacteriia</taxon>
        <taxon>Flavobacteriales</taxon>
        <taxon>Weeksellaceae</taxon>
        <taxon>Chryseobacterium group</taxon>
        <taxon>Kaistella</taxon>
    </lineage>
</organism>
<gene>
    <name evidence="14" type="primary">folK</name>
    <name evidence="14" type="ORF">H9628_00475</name>
</gene>
<evidence type="ECO:0000256" key="7">
    <source>
        <dbReference type="ARBA" id="ARBA00022777"/>
    </source>
</evidence>
<evidence type="ECO:0000256" key="10">
    <source>
        <dbReference type="ARBA" id="ARBA00029409"/>
    </source>
</evidence>
<name>A0ABR8WIU6_9FLAO</name>
<evidence type="ECO:0000256" key="5">
    <source>
        <dbReference type="ARBA" id="ARBA00022679"/>
    </source>
</evidence>
<reference evidence="14 15" key="1">
    <citation type="submission" date="2020-08" db="EMBL/GenBank/DDBJ databases">
        <title>A Genomic Blueprint of the Chicken Gut Microbiome.</title>
        <authorList>
            <person name="Gilroy R."/>
            <person name="Ravi A."/>
            <person name="Getino M."/>
            <person name="Pursley I."/>
            <person name="Horton D.L."/>
            <person name="Alikhan N.-F."/>
            <person name="Baker D."/>
            <person name="Gharbi K."/>
            <person name="Hall N."/>
            <person name="Watson M."/>
            <person name="Adriaenssens E.M."/>
            <person name="Foster-Nyarko E."/>
            <person name="Jarju S."/>
            <person name="Secka A."/>
            <person name="Antonio M."/>
            <person name="Oren A."/>
            <person name="Chaudhuri R."/>
            <person name="La Ragione R.M."/>
            <person name="Hildebrand F."/>
            <person name="Pallen M.J."/>
        </authorList>
    </citation>
    <scope>NUCLEOTIDE SEQUENCE [LARGE SCALE GENOMIC DNA]</scope>
    <source>
        <strain evidence="14 15">Sa1CVA4</strain>
    </source>
</reference>
<evidence type="ECO:0000259" key="13">
    <source>
        <dbReference type="Pfam" id="PF01288"/>
    </source>
</evidence>
<evidence type="ECO:0000256" key="8">
    <source>
        <dbReference type="ARBA" id="ARBA00022840"/>
    </source>
</evidence>
<keyword evidence="8" id="KW-0067">ATP-binding</keyword>
<evidence type="ECO:0000256" key="12">
    <source>
        <dbReference type="ARBA" id="ARBA00033413"/>
    </source>
</evidence>
<dbReference type="EC" id="2.7.6.3" evidence="3"/>
<keyword evidence="6" id="KW-0547">Nucleotide-binding</keyword>
<dbReference type="InterPro" id="IPR000550">
    <property type="entry name" value="Hppk"/>
</dbReference>
<dbReference type="EMBL" id="JACSPS010000001">
    <property type="protein sequence ID" value="MBD8016940.1"/>
    <property type="molecule type" value="Genomic_DNA"/>
</dbReference>
<keyword evidence="9" id="KW-0289">Folate biosynthesis</keyword>
<comment type="pathway">
    <text evidence="1">Cofactor biosynthesis; tetrahydrofolate biosynthesis; 2-amino-4-hydroxy-6-hydroxymethyl-7,8-dihydropteridine diphosphate from 7,8-dihydroneopterin triphosphate: step 4/4.</text>
</comment>
<evidence type="ECO:0000256" key="3">
    <source>
        <dbReference type="ARBA" id="ARBA00013253"/>
    </source>
</evidence>
<evidence type="ECO:0000313" key="14">
    <source>
        <dbReference type="EMBL" id="MBD8016940.1"/>
    </source>
</evidence>
<dbReference type="RefSeq" id="WP_251832157.1">
    <property type="nucleotide sequence ID" value="NZ_JACSPS010000001.1"/>
</dbReference>
<dbReference type="NCBIfam" id="TIGR01498">
    <property type="entry name" value="folK"/>
    <property type="match status" value="1"/>
</dbReference>
<dbReference type="CDD" id="cd00483">
    <property type="entry name" value="HPPK"/>
    <property type="match status" value="1"/>
</dbReference>
<dbReference type="PANTHER" id="PTHR43071">
    <property type="entry name" value="2-AMINO-4-HYDROXY-6-HYDROXYMETHYLDIHYDROPTERIDINE PYROPHOSPHOKINASE"/>
    <property type="match status" value="1"/>
</dbReference>
<evidence type="ECO:0000256" key="6">
    <source>
        <dbReference type="ARBA" id="ARBA00022741"/>
    </source>
</evidence>
<dbReference type="PANTHER" id="PTHR43071:SF1">
    <property type="entry name" value="2-AMINO-4-HYDROXY-6-HYDROXYMETHYLDIHYDROPTERIDINE PYROPHOSPHOKINASE"/>
    <property type="match status" value="1"/>
</dbReference>
<evidence type="ECO:0000313" key="15">
    <source>
        <dbReference type="Proteomes" id="UP000626242"/>
    </source>
</evidence>
<comment type="caution">
    <text evidence="14">The sequence shown here is derived from an EMBL/GenBank/DDBJ whole genome shotgun (WGS) entry which is preliminary data.</text>
</comment>
<dbReference type="SUPFAM" id="SSF55083">
    <property type="entry name" value="6-hydroxymethyl-7,8-dihydropterin pyrophosphokinase, HPPK"/>
    <property type="match status" value="1"/>
</dbReference>
<sequence length="145" mass="16323">MSHHEVVLLLGSNLGKPEHNIALAIAKIEASLGKVVATTQPLRTEPTEFVSSNYFCNIALRLKTRLSPVGLLKEIKIIEQSMGRLEDSMITKEYVDRVIDIDIVKFGNITFSSAFLQIPHHKHMQVRDFSRQLLADLNDTVNTQI</sequence>
<dbReference type="Proteomes" id="UP000626242">
    <property type="component" value="Unassembled WGS sequence"/>
</dbReference>
<protein>
    <recommendedName>
        <fullName evidence="4">2-amino-4-hydroxy-6-hydroxymethyldihydropteridine pyrophosphokinase</fullName>
        <ecNumber evidence="3">2.7.6.3</ecNumber>
    </recommendedName>
    <alternativeName>
        <fullName evidence="11">6-hydroxymethyl-7,8-dihydropterin pyrophosphokinase</fullName>
    </alternativeName>
    <alternativeName>
        <fullName evidence="12">7,8-dihydro-6-hydroxymethylpterin-pyrophosphokinase</fullName>
    </alternativeName>
</protein>
<comment type="similarity">
    <text evidence="2">Belongs to the HPPK family.</text>
</comment>
<keyword evidence="15" id="KW-1185">Reference proteome</keyword>
<dbReference type="Pfam" id="PF01288">
    <property type="entry name" value="HPPK"/>
    <property type="match status" value="1"/>
</dbReference>
<dbReference type="Gene3D" id="3.30.70.560">
    <property type="entry name" value="7,8-Dihydro-6-hydroxymethylpterin-pyrophosphokinase HPPK"/>
    <property type="match status" value="1"/>
</dbReference>
<evidence type="ECO:0000256" key="9">
    <source>
        <dbReference type="ARBA" id="ARBA00022909"/>
    </source>
</evidence>
<evidence type="ECO:0000256" key="1">
    <source>
        <dbReference type="ARBA" id="ARBA00005051"/>
    </source>
</evidence>
<feature type="domain" description="7,8-dihydro-6-hydroxymethylpterin-pyrophosphokinase" evidence="13">
    <location>
        <begin position="8"/>
        <end position="138"/>
    </location>
</feature>
<keyword evidence="5 14" id="KW-0808">Transferase</keyword>
<comment type="function">
    <text evidence="10">Catalyzes the transfer of pyrophosphate from adenosine triphosphate (ATP) to 6-hydroxymethyl-7,8-dihydropterin, an enzymatic step in folate biosynthesis pathway.</text>
</comment>
<accession>A0ABR8WIU6</accession>